<evidence type="ECO:0000313" key="3">
    <source>
        <dbReference type="EMBL" id="TMI73966.1"/>
    </source>
</evidence>
<evidence type="ECO:0000256" key="1">
    <source>
        <dbReference type="SAM" id="Coils"/>
    </source>
</evidence>
<keyword evidence="1" id="KW-0175">Coiled coil</keyword>
<protein>
    <recommendedName>
        <fullName evidence="5">Tyrosine kinase G-rich domain-containing protein</fullName>
    </recommendedName>
</protein>
<gene>
    <name evidence="3" type="ORF">E6H05_08350</name>
</gene>
<keyword evidence="2" id="KW-0472">Membrane</keyword>
<dbReference type="AlphaFoldDB" id="A0A537ITF4"/>
<comment type="caution">
    <text evidence="3">The sequence shown here is derived from an EMBL/GenBank/DDBJ whole genome shotgun (WGS) entry which is preliminary data.</text>
</comment>
<accession>A0A537ITF4</accession>
<dbReference type="Gene3D" id="1.10.287.1490">
    <property type="match status" value="1"/>
</dbReference>
<evidence type="ECO:0008006" key="5">
    <source>
        <dbReference type="Google" id="ProtNLM"/>
    </source>
</evidence>
<dbReference type="InterPro" id="IPR014345">
    <property type="entry name" value="XrtA_polysacc_chain"/>
</dbReference>
<dbReference type="NCBIfam" id="TIGR03007">
    <property type="entry name" value="pepcterm_ChnLen"/>
    <property type="match status" value="1"/>
</dbReference>
<dbReference type="PANTHER" id="PTHR32309">
    <property type="entry name" value="TYROSINE-PROTEIN KINASE"/>
    <property type="match status" value="1"/>
</dbReference>
<dbReference type="PANTHER" id="PTHR32309:SF13">
    <property type="entry name" value="FERRIC ENTEROBACTIN TRANSPORT PROTEIN FEPE"/>
    <property type="match status" value="1"/>
</dbReference>
<dbReference type="Proteomes" id="UP000318834">
    <property type="component" value="Unassembled WGS sequence"/>
</dbReference>
<keyword evidence="2" id="KW-1133">Transmembrane helix</keyword>
<dbReference type="GO" id="GO:0005886">
    <property type="term" value="C:plasma membrane"/>
    <property type="evidence" value="ECO:0007669"/>
    <property type="project" value="TreeGrafter"/>
</dbReference>
<dbReference type="EMBL" id="VBAP01000060">
    <property type="protein sequence ID" value="TMI73966.1"/>
    <property type="molecule type" value="Genomic_DNA"/>
</dbReference>
<feature type="coiled-coil region" evidence="1">
    <location>
        <begin position="171"/>
        <end position="238"/>
    </location>
</feature>
<evidence type="ECO:0000313" key="4">
    <source>
        <dbReference type="Proteomes" id="UP000318834"/>
    </source>
</evidence>
<organism evidence="3 4">
    <name type="scientific">Candidatus Segetimicrobium genomatis</name>
    <dbReference type="NCBI Taxonomy" id="2569760"/>
    <lineage>
        <taxon>Bacteria</taxon>
        <taxon>Bacillati</taxon>
        <taxon>Candidatus Sysuimicrobiota</taxon>
        <taxon>Candidatus Sysuimicrobiia</taxon>
        <taxon>Candidatus Sysuimicrobiales</taxon>
        <taxon>Candidatus Segetimicrobiaceae</taxon>
        <taxon>Candidatus Segetimicrobium</taxon>
    </lineage>
</organism>
<sequence length="520" mass="58028">MQNAAQTTSPLEAALAVWHRRKWLGLLAFAIPLAATAGMTRSLPDLYAAPATVLVEHQQVSDRLVGPSMADELETRLQTISQEILSRARLQQLIDRFGLYPDPKHQDTPESRVERMRRDIQLQFTAGRESTGRDTTIAFTISYRGQDPQTVAQVTNALAALYLERNESRREQQTASTVEFLQAQLDDLQQQLAAQERLVNEFKASHPGELPEQQAATLAALQRLNAQLSLDLDREQRLTHQREELVRQMTASSTGGASDDPMTQLARLRQQLADLRTRFTEEHPDVVRVKSQIAALERQLADAKVHQSSPVGSTDPVARQLQGELTRVETELRTLRDEEQALRRSIADYERRVENAPRRGQELQQISADYEALKERVQSVRRRYEDAQLAERAEQGQGGEQFRILDPAVPPTLPVAPNRFRLRLAGLLLSIALASGLVALVDSRDTSFHTVDDLRAANSAPVIVTIPPIVTRADVWSRRWQFALASAATVVGAAIIAIAASHFARGNEALVRLLTPGRFF</sequence>
<proteinExistence type="predicted"/>
<dbReference type="InterPro" id="IPR050445">
    <property type="entry name" value="Bact_polysacc_biosynth/exp"/>
</dbReference>
<feature type="transmembrane region" description="Helical" evidence="2">
    <location>
        <begin position="482"/>
        <end position="504"/>
    </location>
</feature>
<keyword evidence="2" id="KW-0812">Transmembrane</keyword>
<reference evidence="3 4" key="1">
    <citation type="journal article" date="2019" name="Nat. Microbiol.">
        <title>Mediterranean grassland soil C-N compound turnover is dependent on rainfall and depth, and is mediated by genomically divergent microorganisms.</title>
        <authorList>
            <person name="Diamond S."/>
            <person name="Andeer P.F."/>
            <person name="Li Z."/>
            <person name="Crits-Christoph A."/>
            <person name="Burstein D."/>
            <person name="Anantharaman K."/>
            <person name="Lane K.R."/>
            <person name="Thomas B.C."/>
            <person name="Pan C."/>
            <person name="Northen T.R."/>
            <person name="Banfield J.F."/>
        </authorList>
    </citation>
    <scope>NUCLEOTIDE SEQUENCE [LARGE SCALE GENOMIC DNA]</scope>
    <source>
        <strain evidence="3">NP_8</strain>
    </source>
</reference>
<feature type="transmembrane region" description="Helical" evidence="2">
    <location>
        <begin position="420"/>
        <end position="441"/>
    </location>
</feature>
<dbReference type="GO" id="GO:0004713">
    <property type="term" value="F:protein tyrosine kinase activity"/>
    <property type="evidence" value="ECO:0007669"/>
    <property type="project" value="TreeGrafter"/>
</dbReference>
<name>A0A537ITF4_9BACT</name>
<evidence type="ECO:0000256" key="2">
    <source>
        <dbReference type="SAM" id="Phobius"/>
    </source>
</evidence>
<feature type="coiled-coil region" evidence="1">
    <location>
        <begin position="286"/>
        <end position="390"/>
    </location>
</feature>